<dbReference type="Gramene" id="Pp3c2_4530V3.1">
    <property type="protein sequence ID" value="PAC:32936112.CDS.1"/>
    <property type="gene ID" value="Pp3c2_4530"/>
</dbReference>
<dbReference type="AlphaFoldDB" id="A0A2K1L073"/>
<sequence length="73" mass="7587">MAQVLLCDSHGVVHCTLGLPPKFGDVGSRLSLLICVEFTIPLDVAMASLNGDSKPLILGDANNLMSSGTFMPG</sequence>
<dbReference type="InParanoid" id="A0A2K1L073"/>
<dbReference type="Proteomes" id="UP000006727">
    <property type="component" value="Chromosome 2"/>
</dbReference>
<organism evidence="1">
    <name type="scientific">Physcomitrium patens</name>
    <name type="common">Spreading-leaved earth moss</name>
    <name type="synonym">Physcomitrella patens</name>
    <dbReference type="NCBI Taxonomy" id="3218"/>
    <lineage>
        <taxon>Eukaryota</taxon>
        <taxon>Viridiplantae</taxon>
        <taxon>Streptophyta</taxon>
        <taxon>Embryophyta</taxon>
        <taxon>Bryophyta</taxon>
        <taxon>Bryophytina</taxon>
        <taxon>Bryopsida</taxon>
        <taxon>Funariidae</taxon>
        <taxon>Funariales</taxon>
        <taxon>Funariaceae</taxon>
        <taxon>Physcomitrium</taxon>
    </lineage>
</organism>
<reference evidence="1 3" key="2">
    <citation type="journal article" date="2018" name="Plant J.">
        <title>The Physcomitrella patens chromosome-scale assembly reveals moss genome structure and evolution.</title>
        <authorList>
            <person name="Lang D."/>
            <person name="Ullrich K.K."/>
            <person name="Murat F."/>
            <person name="Fuchs J."/>
            <person name="Jenkins J."/>
            <person name="Haas F.B."/>
            <person name="Piednoel M."/>
            <person name="Gundlach H."/>
            <person name="Van Bel M."/>
            <person name="Meyberg R."/>
            <person name="Vives C."/>
            <person name="Morata J."/>
            <person name="Symeonidi A."/>
            <person name="Hiss M."/>
            <person name="Muchero W."/>
            <person name="Kamisugi Y."/>
            <person name="Saleh O."/>
            <person name="Blanc G."/>
            <person name="Decker E.L."/>
            <person name="van Gessel N."/>
            <person name="Grimwood J."/>
            <person name="Hayes R.D."/>
            <person name="Graham S.W."/>
            <person name="Gunter L.E."/>
            <person name="McDaniel S.F."/>
            <person name="Hoernstein S.N.W."/>
            <person name="Larsson A."/>
            <person name="Li F.W."/>
            <person name="Perroud P.F."/>
            <person name="Phillips J."/>
            <person name="Ranjan P."/>
            <person name="Rokshar D.S."/>
            <person name="Rothfels C.J."/>
            <person name="Schneider L."/>
            <person name="Shu S."/>
            <person name="Stevenson D.W."/>
            <person name="Thummler F."/>
            <person name="Tillich M."/>
            <person name="Villarreal Aguilar J.C."/>
            <person name="Widiez T."/>
            <person name="Wong G.K."/>
            <person name="Wymore A."/>
            <person name="Zhang Y."/>
            <person name="Zimmer A.D."/>
            <person name="Quatrano R.S."/>
            <person name="Mayer K.F.X."/>
            <person name="Goodstein D."/>
            <person name="Casacuberta J.M."/>
            <person name="Vandepoele K."/>
            <person name="Reski R."/>
            <person name="Cuming A.C."/>
            <person name="Tuskan G.A."/>
            <person name="Maumus F."/>
            <person name="Salse J."/>
            <person name="Schmutz J."/>
            <person name="Rensing S.A."/>
        </authorList>
    </citation>
    <scope>NUCLEOTIDE SEQUENCE [LARGE SCALE GENOMIC DNA]</scope>
    <source>
        <strain evidence="2 3">cv. Gransden 2004</strain>
    </source>
</reference>
<accession>A0A2K1L073</accession>
<dbReference type="EMBL" id="ABEU02000002">
    <property type="protein sequence ID" value="PNR59421.1"/>
    <property type="molecule type" value="Genomic_DNA"/>
</dbReference>
<name>A0A2K1L073_PHYPA</name>
<dbReference type="EnsemblPlants" id="Pp3c2_4530V3.1">
    <property type="protein sequence ID" value="PAC:32936112.CDS.1"/>
    <property type="gene ID" value="Pp3c2_4530"/>
</dbReference>
<gene>
    <name evidence="1" type="ORF">PHYPA_002212</name>
</gene>
<evidence type="ECO:0000313" key="1">
    <source>
        <dbReference type="EMBL" id="PNR59421.1"/>
    </source>
</evidence>
<keyword evidence="3" id="KW-1185">Reference proteome</keyword>
<reference evidence="1 3" key="1">
    <citation type="journal article" date="2008" name="Science">
        <title>The Physcomitrella genome reveals evolutionary insights into the conquest of land by plants.</title>
        <authorList>
            <person name="Rensing S."/>
            <person name="Lang D."/>
            <person name="Zimmer A."/>
            <person name="Terry A."/>
            <person name="Salamov A."/>
            <person name="Shapiro H."/>
            <person name="Nishiyama T."/>
            <person name="Perroud P.-F."/>
            <person name="Lindquist E."/>
            <person name="Kamisugi Y."/>
            <person name="Tanahashi T."/>
            <person name="Sakakibara K."/>
            <person name="Fujita T."/>
            <person name="Oishi K."/>
            <person name="Shin-I T."/>
            <person name="Kuroki Y."/>
            <person name="Toyoda A."/>
            <person name="Suzuki Y."/>
            <person name="Hashimoto A."/>
            <person name="Yamaguchi K."/>
            <person name="Sugano A."/>
            <person name="Kohara Y."/>
            <person name="Fujiyama A."/>
            <person name="Anterola A."/>
            <person name="Aoki S."/>
            <person name="Ashton N."/>
            <person name="Barbazuk W.B."/>
            <person name="Barker E."/>
            <person name="Bennetzen J."/>
            <person name="Bezanilla M."/>
            <person name="Blankenship R."/>
            <person name="Cho S.H."/>
            <person name="Dutcher S."/>
            <person name="Estelle M."/>
            <person name="Fawcett J.A."/>
            <person name="Gundlach H."/>
            <person name="Hanada K."/>
            <person name="Heyl A."/>
            <person name="Hicks K.A."/>
            <person name="Hugh J."/>
            <person name="Lohr M."/>
            <person name="Mayer K."/>
            <person name="Melkozernov A."/>
            <person name="Murata T."/>
            <person name="Nelson D."/>
            <person name="Pils B."/>
            <person name="Prigge M."/>
            <person name="Reiss B."/>
            <person name="Renner T."/>
            <person name="Rombauts S."/>
            <person name="Rushton P."/>
            <person name="Sanderfoot A."/>
            <person name="Schween G."/>
            <person name="Shiu S.-H."/>
            <person name="Stueber K."/>
            <person name="Theodoulou F.L."/>
            <person name="Tu H."/>
            <person name="Van de Peer Y."/>
            <person name="Verrier P.J."/>
            <person name="Waters E."/>
            <person name="Wood A."/>
            <person name="Yang L."/>
            <person name="Cove D."/>
            <person name="Cuming A."/>
            <person name="Hasebe M."/>
            <person name="Lucas S."/>
            <person name="Mishler D.B."/>
            <person name="Reski R."/>
            <person name="Grigoriev I."/>
            <person name="Quatrano R.S."/>
            <person name="Boore J.L."/>
        </authorList>
    </citation>
    <scope>NUCLEOTIDE SEQUENCE [LARGE SCALE GENOMIC DNA]</scope>
    <source>
        <strain evidence="2 3">cv. Gransden 2004</strain>
    </source>
</reference>
<proteinExistence type="predicted"/>
<evidence type="ECO:0000313" key="2">
    <source>
        <dbReference type="EnsemblPlants" id="PAC:32936112.CDS.1"/>
    </source>
</evidence>
<reference evidence="2" key="3">
    <citation type="submission" date="2020-12" db="UniProtKB">
        <authorList>
            <consortium name="EnsemblPlants"/>
        </authorList>
    </citation>
    <scope>IDENTIFICATION</scope>
</reference>
<evidence type="ECO:0000313" key="3">
    <source>
        <dbReference type="Proteomes" id="UP000006727"/>
    </source>
</evidence>
<protein>
    <submittedName>
        <fullName evidence="1 2">Uncharacterized protein</fullName>
    </submittedName>
</protein>